<organism evidence="2 3">
    <name type="scientific">Podospora australis</name>
    <dbReference type="NCBI Taxonomy" id="1536484"/>
    <lineage>
        <taxon>Eukaryota</taxon>
        <taxon>Fungi</taxon>
        <taxon>Dikarya</taxon>
        <taxon>Ascomycota</taxon>
        <taxon>Pezizomycotina</taxon>
        <taxon>Sordariomycetes</taxon>
        <taxon>Sordariomycetidae</taxon>
        <taxon>Sordariales</taxon>
        <taxon>Podosporaceae</taxon>
        <taxon>Podospora</taxon>
    </lineage>
</organism>
<dbReference type="InterPro" id="IPR021858">
    <property type="entry name" value="Fun_TF"/>
</dbReference>
<gene>
    <name evidence="2" type="ORF">QBC35DRAFT_381125</name>
</gene>
<evidence type="ECO:0000256" key="1">
    <source>
        <dbReference type="ARBA" id="ARBA00023242"/>
    </source>
</evidence>
<sequence>GAWAEVLPDLTRQGVDKVLISAIRAFAFSILVRHPEENITEAKALEAYSSALLSVHETLDAPQRPSPVELIAAVMCLLFAELILTTTLESWAAHLEGLGKLIQTCEPEYFSSGIPHRLFVGARPALVVLAIQSRKSSFLTLEQWKVVPFREIVPSSMQVLLGEAAMLPSLIERLDKLSGADLEVAKVELRELMASRSRLEAWEIGFLTTREHPRVRYDVPGGYGTLWFDSLTTANGLTHAWSFNVICLANIERIASHFPELSNDIGIARSEISREKKRLSIMICQSMEYLVQDNMKLFGPMSGILPLQTAFEAFRDGGSETMAELRWCEEMLMVYFKTFPFLSLFFHNFWDAKSVSTTTSILKVVQV</sequence>
<dbReference type="InterPro" id="IPR053178">
    <property type="entry name" value="Osmoadaptation_assoc"/>
</dbReference>
<comment type="caution">
    <text evidence="2">The sequence shown here is derived from an EMBL/GenBank/DDBJ whole genome shotgun (WGS) entry which is preliminary data.</text>
</comment>
<name>A0AAN6WVJ8_9PEZI</name>
<reference evidence="2" key="2">
    <citation type="submission" date="2023-05" db="EMBL/GenBank/DDBJ databases">
        <authorList>
            <consortium name="Lawrence Berkeley National Laboratory"/>
            <person name="Steindorff A."/>
            <person name="Hensen N."/>
            <person name="Bonometti L."/>
            <person name="Westerberg I."/>
            <person name="Brannstrom I.O."/>
            <person name="Guillou S."/>
            <person name="Cros-Aarteil S."/>
            <person name="Calhoun S."/>
            <person name="Haridas S."/>
            <person name="Kuo A."/>
            <person name="Mondo S."/>
            <person name="Pangilinan J."/>
            <person name="Riley R."/>
            <person name="Labutti K."/>
            <person name="Andreopoulos B."/>
            <person name="Lipzen A."/>
            <person name="Chen C."/>
            <person name="Yanf M."/>
            <person name="Daum C."/>
            <person name="Ng V."/>
            <person name="Clum A."/>
            <person name="Ohm R."/>
            <person name="Martin F."/>
            <person name="Silar P."/>
            <person name="Natvig D."/>
            <person name="Lalanne C."/>
            <person name="Gautier V."/>
            <person name="Ament-Velasquez S.L."/>
            <person name="Kruys A."/>
            <person name="Hutchinson M.I."/>
            <person name="Powell A.J."/>
            <person name="Barry K."/>
            <person name="Miller A.N."/>
            <person name="Grigoriev I.V."/>
            <person name="Debuchy R."/>
            <person name="Gladieux P."/>
            <person name="Thoren M.H."/>
            <person name="Johannesson H."/>
        </authorList>
    </citation>
    <scope>NUCLEOTIDE SEQUENCE</scope>
    <source>
        <strain evidence="2">PSN309</strain>
    </source>
</reference>
<reference evidence="2" key="1">
    <citation type="journal article" date="2023" name="Mol. Phylogenet. Evol.">
        <title>Genome-scale phylogeny and comparative genomics of the fungal order Sordariales.</title>
        <authorList>
            <person name="Hensen N."/>
            <person name="Bonometti L."/>
            <person name="Westerberg I."/>
            <person name="Brannstrom I.O."/>
            <person name="Guillou S."/>
            <person name="Cros-Aarteil S."/>
            <person name="Calhoun S."/>
            <person name="Haridas S."/>
            <person name="Kuo A."/>
            <person name="Mondo S."/>
            <person name="Pangilinan J."/>
            <person name="Riley R."/>
            <person name="LaButti K."/>
            <person name="Andreopoulos B."/>
            <person name="Lipzen A."/>
            <person name="Chen C."/>
            <person name="Yan M."/>
            <person name="Daum C."/>
            <person name="Ng V."/>
            <person name="Clum A."/>
            <person name="Steindorff A."/>
            <person name="Ohm R.A."/>
            <person name="Martin F."/>
            <person name="Silar P."/>
            <person name="Natvig D.O."/>
            <person name="Lalanne C."/>
            <person name="Gautier V."/>
            <person name="Ament-Velasquez S.L."/>
            <person name="Kruys A."/>
            <person name="Hutchinson M.I."/>
            <person name="Powell A.J."/>
            <person name="Barry K."/>
            <person name="Miller A.N."/>
            <person name="Grigoriev I.V."/>
            <person name="Debuchy R."/>
            <person name="Gladieux P."/>
            <person name="Hiltunen Thoren M."/>
            <person name="Johannesson H."/>
        </authorList>
    </citation>
    <scope>NUCLEOTIDE SEQUENCE</scope>
    <source>
        <strain evidence="2">PSN309</strain>
    </source>
</reference>
<dbReference type="AlphaFoldDB" id="A0AAN6WVJ8"/>
<dbReference type="Pfam" id="PF11951">
    <property type="entry name" value="Fungal_trans_2"/>
    <property type="match status" value="1"/>
</dbReference>
<keyword evidence="3" id="KW-1185">Reference proteome</keyword>
<evidence type="ECO:0000313" key="3">
    <source>
        <dbReference type="Proteomes" id="UP001302126"/>
    </source>
</evidence>
<evidence type="ECO:0000313" key="2">
    <source>
        <dbReference type="EMBL" id="KAK4189034.1"/>
    </source>
</evidence>
<feature type="non-terminal residue" evidence="2">
    <location>
        <position position="1"/>
    </location>
</feature>
<proteinExistence type="predicted"/>
<dbReference type="EMBL" id="MU864380">
    <property type="protein sequence ID" value="KAK4189034.1"/>
    <property type="molecule type" value="Genomic_DNA"/>
</dbReference>
<dbReference type="PANTHER" id="PTHR38111">
    <property type="entry name" value="ZN(2)-C6 FUNGAL-TYPE DOMAIN-CONTAINING PROTEIN-RELATED"/>
    <property type="match status" value="1"/>
</dbReference>
<accession>A0AAN6WVJ8</accession>
<dbReference type="Proteomes" id="UP001302126">
    <property type="component" value="Unassembled WGS sequence"/>
</dbReference>
<keyword evidence="1" id="KW-0539">Nucleus</keyword>
<dbReference type="PANTHER" id="PTHR38111:SF9">
    <property type="entry name" value="ZN(2)-C6 FUNGAL-TYPE DOMAIN-CONTAINING PROTEIN"/>
    <property type="match status" value="1"/>
</dbReference>
<protein>
    <submittedName>
        <fullName evidence="2">Uncharacterized protein</fullName>
    </submittedName>
</protein>